<gene>
    <name evidence="1" type="ORF">VNO77_03512</name>
</gene>
<reference evidence="1 2" key="1">
    <citation type="submission" date="2024-01" db="EMBL/GenBank/DDBJ databases">
        <title>The genomes of 5 underutilized Papilionoideae crops provide insights into root nodulation and disease resistanc.</title>
        <authorList>
            <person name="Jiang F."/>
        </authorList>
    </citation>
    <scope>NUCLEOTIDE SEQUENCE [LARGE SCALE GENOMIC DNA]</scope>
    <source>
        <strain evidence="1">LVBAO_FW01</strain>
        <tissue evidence="1">Leaves</tissue>
    </source>
</reference>
<accession>A0AAN9MZZ8</accession>
<organism evidence="1 2">
    <name type="scientific">Canavalia gladiata</name>
    <name type="common">Sword bean</name>
    <name type="synonym">Dolichos gladiatus</name>
    <dbReference type="NCBI Taxonomy" id="3824"/>
    <lineage>
        <taxon>Eukaryota</taxon>
        <taxon>Viridiplantae</taxon>
        <taxon>Streptophyta</taxon>
        <taxon>Embryophyta</taxon>
        <taxon>Tracheophyta</taxon>
        <taxon>Spermatophyta</taxon>
        <taxon>Magnoliopsida</taxon>
        <taxon>eudicotyledons</taxon>
        <taxon>Gunneridae</taxon>
        <taxon>Pentapetalae</taxon>
        <taxon>rosids</taxon>
        <taxon>fabids</taxon>
        <taxon>Fabales</taxon>
        <taxon>Fabaceae</taxon>
        <taxon>Papilionoideae</taxon>
        <taxon>50 kb inversion clade</taxon>
        <taxon>NPAAA clade</taxon>
        <taxon>indigoferoid/millettioid clade</taxon>
        <taxon>Phaseoleae</taxon>
        <taxon>Canavalia</taxon>
    </lineage>
</organism>
<dbReference type="AlphaFoldDB" id="A0AAN9MZZ8"/>
<sequence length="107" mass="11977">MRKSFEENESWLENHLCDYYLFPSIAGLPHTLESRPRTRLDLDTMSTASSQDPLYILIFSLIPPLWGINSGSYGVRLNPQMTNLGLTDQFLGQDGPLHSAGLPQVSP</sequence>
<evidence type="ECO:0000313" key="1">
    <source>
        <dbReference type="EMBL" id="KAK7361447.1"/>
    </source>
</evidence>
<evidence type="ECO:0000313" key="2">
    <source>
        <dbReference type="Proteomes" id="UP001367508"/>
    </source>
</evidence>
<protein>
    <submittedName>
        <fullName evidence="1">Uncharacterized protein</fullName>
    </submittedName>
</protein>
<name>A0AAN9MZZ8_CANGL</name>
<dbReference type="EMBL" id="JAYMYQ010000001">
    <property type="protein sequence ID" value="KAK7361447.1"/>
    <property type="molecule type" value="Genomic_DNA"/>
</dbReference>
<proteinExistence type="predicted"/>
<dbReference type="Proteomes" id="UP001367508">
    <property type="component" value="Unassembled WGS sequence"/>
</dbReference>
<keyword evidence="2" id="KW-1185">Reference proteome</keyword>
<comment type="caution">
    <text evidence="1">The sequence shown here is derived from an EMBL/GenBank/DDBJ whole genome shotgun (WGS) entry which is preliminary data.</text>
</comment>